<evidence type="ECO:0000256" key="1">
    <source>
        <dbReference type="SAM" id="Coils"/>
    </source>
</evidence>
<feature type="non-terminal residue" evidence="2">
    <location>
        <position position="249"/>
    </location>
</feature>
<evidence type="ECO:0000313" key="2">
    <source>
        <dbReference type="EMBL" id="EYU22589.1"/>
    </source>
</evidence>
<sequence>MAGKLQIAHVNLVASNNREEQANSKLRDFENRLNEKEALISKLLNDNAEVTDLRENVRMLEEKAANLTELNIELTEELDFVKGNNDSNTKKASLLEKQLREFDVQLQHSRALSEASQEQQNMLYSAIWDMETLIDELKQKVGKAENVAENAEEKCVVLSEKNSEMSSRMESMEESLEKASLEKKSCVNEISIRTSVIMEMVTELAIERERIEKQLISLTKENKLLRGKLANKKNNASVVLTDNRINVKE</sequence>
<protein>
    <submittedName>
        <fullName evidence="2">Uncharacterized protein</fullName>
    </submittedName>
</protein>
<keyword evidence="1" id="KW-0175">Coiled coil</keyword>
<gene>
    <name evidence="2" type="ORF">MIMGU_mgv1a018254mg</name>
</gene>
<accession>A0A022Q4N5</accession>
<feature type="coiled-coil region" evidence="1">
    <location>
        <begin position="134"/>
        <end position="235"/>
    </location>
</feature>
<dbReference type="STRING" id="4155.A0A022Q4N5"/>
<name>A0A022Q4N5_ERYGU</name>
<dbReference type="eggNOG" id="ENOG502QPXD">
    <property type="taxonomic scope" value="Eukaryota"/>
</dbReference>
<dbReference type="Proteomes" id="UP000030748">
    <property type="component" value="Unassembled WGS sequence"/>
</dbReference>
<dbReference type="PANTHER" id="PTHR35705:SF12">
    <property type="entry name" value="WPP DOMAIN-CONTAINING PROTEIN"/>
    <property type="match status" value="1"/>
</dbReference>
<dbReference type="Gene3D" id="1.20.5.170">
    <property type="match status" value="1"/>
</dbReference>
<dbReference type="PANTHER" id="PTHR35705">
    <property type="entry name" value="WPP DOMAIN-INTERACTING TAIL-ANCHORED PROTEIN 1"/>
    <property type="match status" value="1"/>
</dbReference>
<dbReference type="AlphaFoldDB" id="A0A022Q4N5"/>
<keyword evidence="3" id="KW-1185">Reference proteome</keyword>
<proteinExistence type="predicted"/>
<reference evidence="2 3" key="1">
    <citation type="journal article" date="2013" name="Proc. Natl. Acad. Sci. U.S.A.">
        <title>Fine-scale variation in meiotic recombination in Mimulus inferred from population shotgun sequencing.</title>
        <authorList>
            <person name="Hellsten U."/>
            <person name="Wright K.M."/>
            <person name="Jenkins J."/>
            <person name="Shu S."/>
            <person name="Yuan Y."/>
            <person name="Wessler S.R."/>
            <person name="Schmutz J."/>
            <person name="Willis J.H."/>
            <person name="Rokhsar D.S."/>
        </authorList>
    </citation>
    <scope>NUCLEOTIDE SEQUENCE [LARGE SCALE GENOMIC DNA]</scope>
    <source>
        <strain evidence="3">cv. DUN x IM62</strain>
    </source>
</reference>
<dbReference type="InterPro" id="IPR039976">
    <property type="entry name" value="WIT1/WIT2"/>
</dbReference>
<evidence type="ECO:0000313" key="3">
    <source>
        <dbReference type="Proteomes" id="UP000030748"/>
    </source>
</evidence>
<dbReference type="EMBL" id="KI632201">
    <property type="protein sequence ID" value="EYU22589.1"/>
    <property type="molecule type" value="Genomic_DNA"/>
</dbReference>
<organism evidence="2 3">
    <name type="scientific">Erythranthe guttata</name>
    <name type="common">Yellow monkey flower</name>
    <name type="synonym">Mimulus guttatus</name>
    <dbReference type="NCBI Taxonomy" id="4155"/>
    <lineage>
        <taxon>Eukaryota</taxon>
        <taxon>Viridiplantae</taxon>
        <taxon>Streptophyta</taxon>
        <taxon>Embryophyta</taxon>
        <taxon>Tracheophyta</taxon>
        <taxon>Spermatophyta</taxon>
        <taxon>Magnoliopsida</taxon>
        <taxon>eudicotyledons</taxon>
        <taxon>Gunneridae</taxon>
        <taxon>Pentapetalae</taxon>
        <taxon>asterids</taxon>
        <taxon>lamiids</taxon>
        <taxon>Lamiales</taxon>
        <taxon>Phrymaceae</taxon>
        <taxon>Erythranthe</taxon>
    </lineage>
</organism>
<feature type="coiled-coil region" evidence="1">
    <location>
        <begin position="12"/>
        <end position="77"/>
    </location>
</feature>